<keyword evidence="1" id="KW-0472">Membrane</keyword>
<keyword evidence="3" id="KW-1185">Reference proteome</keyword>
<reference evidence="2" key="1">
    <citation type="submission" date="2021-06" db="EMBL/GenBank/DDBJ databases">
        <authorList>
            <person name="Hodson N. C."/>
            <person name="Mongue J. A."/>
            <person name="Jaron S. K."/>
        </authorList>
    </citation>
    <scope>NUCLEOTIDE SEQUENCE</scope>
</reference>
<name>A0A8J2LMU8_9HEXA</name>
<dbReference type="EMBL" id="CAJVCH010568500">
    <property type="protein sequence ID" value="CAG7833107.1"/>
    <property type="molecule type" value="Genomic_DNA"/>
</dbReference>
<keyword evidence="1" id="KW-0812">Transmembrane</keyword>
<organism evidence="2 3">
    <name type="scientific">Allacma fusca</name>
    <dbReference type="NCBI Taxonomy" id="39272"/>
    <lineage>
        <taxon>Eukaryota</taxon>
        <taxon>Metazoa</taxon>
        <taxon>Ecdysozoa</taxon>
        <taxon>Arthropoda</taxon>
        <taxon>Hexapoda</taxon>
        <taxon>Collembola</taxon>
        <taxon>Symphypleona</taxon>
        <taxon>Sminthuridae</taxon>
        <taxon>Allacma</taxon>
    </lineage>
</organism>
<evidence type="ECO:0000313" key="3">
    <source>
        <dbReference type="Proteomes" id="UP000708208"/>
    </source>
</evidence>
<feature type="transmembrane region" description="Helical" evidence="1">
    <location>
        <begin position="33"/>
        <end position="52"/>
    </location>
</feature>
<dbReference type="AlphaFoldDB" id="A0A8J2LMU8"/>
<gene>
    <name evidence="2" type="ORF">AFUS01_LOCUS42753</name>
</gene>
<accession>A0A8J2LMU8</accession>
<feature type="non-terminal residue" evidence="2">
    <location>
        <position position="88"/>
    </location>
</feature>
<proteinExistence type="predicted"/>
<comment type="caution">
    <text evidence="2">The sequence shown here is derived from an EMBL/GenBank/DDBJ whole genome shotgun (WGS) entry which is preliminary data.</text>
</comment>
<keyword evidence="1" id="KW-1133">Transmembrane helix</keyword>
<dbReference type="Proteomes" id="UP000708208">
    <property type="component" value="Unassembled WGS sequence"/>
</dbReference>
<feature type="non-terminal residue" evidence="2">
    <location>
        <position position="1"/>
    </location>
</feature>
<sequence>SELKPMIPYHHIESPARPAISLKRFYAKYTSRIGIRGAALIILSVLTLFLVFSKTPEKKHLNSGVNKLQKQPEATKSVASLIDELSMP</sequence>
<evidence type="ECO:0000256" key="1">
    <source>
        <dbReference type="SAM" id="Phobius"/>
    </source>
</evidence>
<protein>
    <submittedName>
        <fullName evidence="2">Uncharacterized protein</fullName>
    </submittedName>
</protein>
<evidence type="ECO:0000313" key="2">
    <source>
        <dbReference type="EMBL" id="CAG7833107.1"/>
    </source>
</evidence>